<evidence type="ECO:0000313" key="2">
    <source>
        <dbReference type="EMBL" id="QTA88221.1"/>
    </source>
</evidence>
<keyword evidence="3" id="KW-1185">Reference proteome</keyword>
<evidence type="ECO:0000313" key="3">
    <source>
        <dbReference type="Proteomes" id="UP000663722"/>
    </source>
</evidence>
<dbReference type="AlphaFoldDB" id="A0A975BMJ4"/>
<organism evidence="2 3">
    <name type="scientific">Desulfonema magnum</name>
    <dbReference type="NCBI Taxonomy" id="45655"/>
    <lineage>
        <taxon>Bacteria</taxon>
        <taxon>Pseudomonadati</taxon>
        <taxon>Thermodesulfobacteriota</taxon>
        <taxon>Desulfobacteria</taxon>
        <taxon>Desulfobacterales</taxon>
        <taxon>Desulfococcaceae</taxon>
        <taxon>Desulfonema</taxon>
    </lineage>
</organism>
<name>A0A975BMJ4_9BACT</name>
<sequence>MGRNNAAIRRDIQAEDSAHNPSWGEITASARIKHASCKSLITPHGEK</sequence>
<dbReference type="KEGG" id="dmm:dnm_042630"/>
<reference evidence="2" key="1">
    <citation type="journal article" date="2021" name="Microb. Physiol.">
        <title>Proteogenomic Insights into the Physiology of Marine, Sulfate-Reducing, Filamentous Desulfonema limicola and Desulfonema magnum.</title>
        <authorList>
            <person name="Schnaars V."/>
            <person name="Wohlbrand L."/>
            <person name="Scheve S."/>
            <person name="Hinrichs C."/>
            <person name="Reinhardt R."/>
            <person name="Rabus R."/>
        </authorList>
    </citation>
    <scope>NUCLEOTIDE SEQUENCE</scope>
    <source>
        <strain evidence="2">4be13</strain>
    </source>
</reference>
<evidence type="ECO:0000256" key="1">
    <source>
        <dbReference type="SAM" id="MobiDB-lite"/>
    </source>
</evidence>
<protein>
    <submittedName>
        <fullName evidence="2">Uncharacterized protein</fullName>
    </submittedName>
</protein>
<feature type="compositionally biased region" description="Basic and acidic residues" evidence="1">
    <location>
        <begin position="8"/>
        <end position="18"/>
    </location>
</feature>
<dbReference type="Proteomes" id="UP000663722">
    <property type="component" value="Chromosome"/>
</dbReference>
<proteinExistence type="predicted"/>
<feature type="region of interest" description="Disordered" evidence="1">
    <location>
        <begin position="1"/>
        <end position="22"/>
    </location>
</feature>
<dbReference type="EMBL" id="CP061800">
    <property type="protein sequence ID" value="QTA88221.1"/>
    <property type="molecule type" value="Genomic_DNA"/>
</dbReference>
<accession>A0A975BMJ4</accession>
<gene>
    <name evidence="2" type="ORF">dnm_042630</name>
</gene>